<evidence type="ECO:0000313" key="3">
    <source>
        <dbReference type="Proteomes" id="UP000534207"/>
    </source>
</evidence>
<organism evidence="2 3">
    <name type="scientific">Marine Group I thaumarchaeote</name>
    <dbReference type="NCBI Taxonomy" id="2511932"/>
    <lineage>
        <taxon>Archaea</taxon>
        <taxon>Nitrososphaerota</taxon>
        <taxon>Marine Group I</taxon>
    </lineage>
</organism>
<proteinExistence type="predicted"/>
<dbReference type="EMBL" id="JACASW010000002">
    <property type="protein sequence ID" value="NWK06022.1"/>
    <property type="molecule type" value="Genomic_DNA"/>
</dbReference>
<reference evidence="2 3" key="1">
    <citation type="journal article" date="2019" name="Environ. Microbiol.">
        <title>Genomics insights into ecotype formation of ammonia-oxidizing archaea in the deep ocean.</title>
        <authorList>
            <person name="Wang Y."/>
            <person name="Huang J.M."/>
            <person name="Cui G.J."/>
            <person name="Nunoura T."/>
            <person name="Takaki Y."/>
            <person name="Li W.L."/>
            <person name="Li J."/>
            <person name="Gao Z.M."/>
            <person name="Takai K."/>
            <person name="Zhang A.Q."/>
            <person name="Stepanauskas R."/>
        </authorList>
    </citation>
    <scope>NUCLEOTIDE SEQUENCE [LARGE SCALE GENOMIC DNA]</scope>
    <source>
        <strain evidence="2 3">G13</strain>
    </source>
</reference>
<dbReference type="SUPFAM" id="SSF46785">
    <property type="entry name" value="Winged helix' DNA-binding domain"/>
    <property type="match status" value="1"/>
</dbReference>
<sequence length="184" mass="21182">MNSAIKSKRRIKSNREKIHSTVTRYPGLRFHQIKKQTKIANGTVQHHLDQLVKSDAIVANYQKQIPRYYAHNMEGKSQVILLRLRQNTTSKIIKSILKNECQTFGQMVKFSKKSPGTVSVYKNMLLKDKIIIGDTNTCKCNRTLSSKIKYRLNDPDKVRLLVEEYGKTSLKRSADNLADIFLSL</sequence>
<dbReference type="PANTHER" id="PTHR36216:SF1">
    <property type="entry name" value="HTH ARSR-TYPE DOMAIN-CONTAINING PROTEIN"/>
    <property type="match status" value="1"/>
</dbReference>
<dbReference type="InterPro" id="IPR056504">
    <property type="entry name" value="HTH_HVO_0163_N"/>
</dbReference>
<dbReference type="AlphaFoldDB" id="A0A7K4NSK3"/>
<dbReference type="InterPro" id="IPR036390">
    <property type="entry name" value="WH_DNA-bd_sf"/>
</dbReference>
<dbReference type="Proteomes" id="UP000534207">
    <property type="component" value="Unassembled WGS sequence"/>
</dbReference>
<gene>
    <name evidence="2" type="ORF">HX827_01605</name>
</gene>
<comment type="caution">
    <text evidence="2">The sequence shown here is derived from an EMBL/GenBank/DDBJ whole genome shotgun (WGS) entry which is preliminary data.</text>
</comment>
<dbReference type="PANTHER" id="PTHR36216">
    <property type="entry name" value="TRANSCRIPTIONAL REGULATOR, TRMB"/>
    <property type="match status" value="1"/>
</dbReference>
<dbReference type="Gene3D" id="1.10.10.10">
    <property type="entry name" value="Winged helix-like DNA-binding domain superfamily/Winged helix DNA-binding domain"/>
    <property type="match status" value="1"/>
</dbReference>
<accession>A0A7K4NSK3</accession>
<feature type="domain" description="HVO-0163 N-terminal HTH" evidence="1">
    <location>
        <begin position="14"/>
        <end position="75"/>
    </location>
</feature>
<dbReference type="InterPro" id="IPR036388">
    <property type="entry name" value="WH-like_DNA-bd_sf"/>
</dbReference>
<protein>
    <recommendedName>
        <fullName evidence="1">HVO-0163 N-terminal HTH domain-containing protein</fullName>
    </recommendedName>
</protein>
<evidence type="ECO:0000259" key="1">
    <source>
        <dbReference type="Pfam" id="PF24266"/>
    </source>
</evidence>
<dbReference type="Pfam" id="PF24266">
    <property type="entry name" value="HTH_HVO_0163_N"/>
    <property type="match status" value="1"/>
</dbReference>
<evidence type="ECO:0000313" key="2">
    <source>
        <dbReference type="EMBL" id="NWK06022.1"/>
    </source>
</evidence>
<name>A0A7K4NSK3_9ARCH</name>